<feature type="chain" id="PRO_5020619853" evidence="2">
    <location>
        <begin position="28"/>
        <end position="146"/>
    </location>
</feature>
<comment type="caution">
    <text evidence="3">The sequence shown here is derived from an EMBL/GenBank/DDBJ whole genome shotgun (WGS) entry which is preliminary data.</text>
</comment>
<protein>
    <submittedName>
        <fullName evidence="3">Uncharacterized protein</fullName>
    </submittedName>
</protein>
<keyword evidence="4" id="KW-1185">Reference proteome</keyword>
<name>A0A4U0HCN9_9SPHI</name>
<organism evidence="3 4">
    <name type="scientific">Sphingobacterium alkalisoli</name>
    <dbReference type="NCBI Taxonomy" id="1874115"/>
    <lineage>
        <taxon>Bacteria</taxon>
        <taxon>Pseudomonadati</taxon>
        <taxon>Bacteroidota</taxon>
        <taxon>Sphingobacteriia</taxon>
        <taxon>Sphingobacteriales</taxon>
        <taxon>Sphingobacteriaceae</taxon>
        <taxon>Sphingobacterium</taxon>
    </lineage>
</organism>
<sequence>MATLKNNWLRAITLGLFMMGLIFTSQAGEIDPPKKDKKGATGVAIKETAPTKMLNQTWHYNGGPTDSPTDASKYSLSSGEPCGILQETVCKLNAPASIANPNQPDMNAEVEVDGEPEPRTITQRINDAFSGSTPQANETVQSFKGL</sequence>
<dbReference type="OrthoDB" id="714339at2"/>
<dbReference type="EMBL" id="SUKA01000001">
    <property type="protein sequence ID" value="TJY68392.1"/>
    <property type="molecule type" value="Genomic_DNA"/>
</dbReference>
<dbReference type="AlphaFoldDB" id="A0A4U0HCN9"/>
<keyword evidence="2" id="KW-0732">Signal</keyword>
<evidence type="ECO:0000256" key="1">
    <source>
        <dbReference type="SAM" id="MobiDB-lite"/>
    </source>
</evidence>
<reference evidence="3 4" key="1">
    <citation type="submission" date="2019-04" db="EMBL/GenBank/DDBJ databases">
        <title>Sphingobacterium olei sp. nov., isolated from oil-contaminated soil.</title>
        <authorList>
            <person name="Liu B."/>
        </authorList>
    </citation>
    <scope>NUCLEOTIDE SEQUENCE [LARGE SCALE GENOMIC DNA]</scope>
    <source>
        <strain evidence="3 4">Y3L14</strain>
    </source>
</reference>
<evidence type="ECO:0000313" key="3">
    <source>
        <dbReference type="EMBL" id="TJY68392.1"/>
    </source>
</evidence>
<evidence type="ECO:0000256" key="2">
    <source>
        <dbReference type="SAM" id="SignalP"/>
    </source>
</evidence>
<feature type="signal peptide" evidence="2">
    <location>
        <begin position="1"/>
        <end position="27"/>
    </location>
</feature>
<dbReference type="Proteomes" id="UP000309872">
    <property type="component" value="Unassembled WGS sequence"/>
</dbReference>
<feature type="region of interest" description="Disordered" evidence="1">
    <location>
        <begin position="55"/>
        <end position="77"/>
    </location>
</feature>
<gene>
    <name evidence="3" type="ORF">FAZ19_03815</name>
</gene>
<dbReference type="RefSeq" id="WP_136819257.1">
    <property type="nucleotide sequence ID" value="NZ_BMJX01000001.1"/>
</dbReference>
<proteinExistence type="predicted"/>
<accession>A0A4U0HCN9</accession>
<evidence type="ECO:0000313" key="4">
    <source>
        <dbReference type="Proteomes" id="UP000309872"/>
    </source>
</evidence>